<dbReference type="KEGG" id="cap:CLDAP_06510"/>
<dbReference type="InterPro" id="IPR016169">
    <property type="entry name" value="FAD-bd_PCMH_sub2"/>
</dbReference>
<dbReference type="Gene3D" id="3.30.465.10">
    <property type="match status" value="1"/>
</dbReference>
<dbReference type="OrthoDB" id="9789842at2"/>
<gene>
    <name evidence="5" type="ordered locus">CLDAP_06510</name>
</gene>
<evidence type="ECO:0000313" key="5">
    <source>
        <dbReference type="EMBL" id="BAL98690.1"/>
    </source>
</evidence>
<dbReference type="Gene3D" id="3.30.390.50">
    <property type="entry name" value="CO dehydrogenase flavoprotein, C-terminal domain"/>
    <property type="match status" value="1"/>
</dbReference>
<evidence type="ECO:0000313" key="6">
    <source>
        <dbReference type="Proteomes" id="UP000007880"/>
    </source>
</evidence>
<feature type="domain" description="FAD-binding PCMH-type" evidence="4">
    <location>
        <begin position="1"/>
        <end position="176"/>
    </location>
</feature>
<keyword evidence="6" id="KW-1185">Reference proteome</keyword>
<dbReference type="InterPro" id="IPR016166">
    <property type="entry name" value="FAD-bd_PCMH"/>
</dbReference>
<dbReference type="Gene3D" id="3.30.43.10">
    <property type="entry name" value="Uridine Diphospho-n-acetylenolpyruvylglucosamine Reductase, domain 2"/>
    <property type="match status" value="1"/>
</dbReference>
<dbReference type="RefSeq" id="WP_014431931.1">
    <property type="nucleotide sequence ID" value="NC_017079.1"/>
</dbReference>
<dbReference type="HOGENOM" id="CLU_058050_0_1_0"/>
<keyword evidence="1" id="KW-0285">Flavoprotein</keyword>
<dbReference type="InterPro" id="IPR051312">
    <property type="entry name" value="Diverse_Substr_Oxidored"/>
</dbReference>
<dbReference type="GO" id="GO:0071949">
    <property type="term" value="F:FAD binding"/>
    <property type="evidence" value="ECO:0007669"/>
    <property type="project" value="InterPro"/>
</dbReference>
<evidence type="ECO:0000256" key="3">
    <source>
        <dbReference type="ARBA" id="ARBA00023002"/>
    </source>
</evidence>
<dbReference type="eggNOG" id="COG1319">
    <property type="taxonomic scope" value="Bacteria"/>
</dbReference>
<dbReference type="InterPro" id="IPR002346">
    <property type="entry name" value="Mopterin_DH_FAD-bd"/>
</dbReference>
<proteinExistence type="predicted"/>
<dbReference type="PANTHER" id="PTHR42659">
    <property type="entry name" value="XANTHINE DEHYDROGENASE SUBUNIT C-RELATED"/>
    <property type="match status" value="1"/>
</dbReference>
<dbReference type="EMBL" id="AP012337">
    <property type="protein sequence ID" value="BAL98690.1"/>
    <property type="molecule type" value="Genomic_DNA"/>
</dbReference>
<dbReference type="Pfam" id="PF03450">
    <property type="entry name" value="CO_deh_flav_C"/>
    <property type="match status" value="1"/>
</dbReference>
<dbReference type="InterPro" id="IPR036683">
    <property type="entry name" value="CO_DH_flav_C_dom_sf"/>
</dbReference>
<dbReference type="Proteomes" id="UP000007880">
    <property type="component" value="Chromosome"/>
</dbReference>
<evidence type="ECO:0000256" key="1">
    <source>
        <dbReference type="ARBA" id="ARBA00022630"/>
    </source>
</evidence>
<dbReference type="SUPFAM" id="SSF55447">
    <property type="entry name" value="CO dehydrogenase flavoprotein C-terminal domain-like"/>
    <property type="match status" value="1"/>
</dbReference>
<accession>I0I0A3</accession>
<dbReference type="STRING" id="926550.CLDAP_06510"/>
<name>I0I0A3_CALAS</name>
<keyword evidence="3" id="KW-0560">Oxidoreductase</keyword>
<dbReference type="PATRIC" id="fig|926550.5.peg.688"/>
<sequence>MQDFRYIRAQNAEHVATLLLQQDGRARILAGGTDLIVALRERRIKTDLVIDIKGIPEVEEIAYSPTEGLRIGAAAPCYRIYNHPEVIRRYPGIIDAASLIGGIQIQGRASFGGNLCNASPAADSIPALIAHSAICEIALPQTRRRVPVEEFCVAPGKTVLGKGEFLVSLHLPPPPPRFGAAYLRFTPRNEMDIAVVGVGAAVQLDESQRRIVAARIALGAVAPTPLFVPEAGEALIGAEVGEEAFARAATIAQSAARPITDLRGTAEFRRHLVGVLTRRALAKAVERATQATE</sequence>
<organism evidence="5 6">
    <name type="scientific">Caldilinea aerophila (strain DSM 14535 / JCM 11387 / NBRC 104270 / STL-6-O1)</name>
    <dbReference type="NCBI Taxonomy" id="926550"/>
    <lineage>
        <taxon>Bacteria</taxon>
        <taxon>Bacillati</taxon>
        <taxon>Chloroflexota</taxon>
        <taxon>Caldilineae</taxon>
        <taxon>Caldilineales</taxon>
        <taxon>Caldilineaceae</taxon>
        <taxon>Caldilinea</taxon>
    </lineage>
</organism>
<dbReference type="SUPFAM" id="SSF56176">
    <property type="entry name" value="FAD-binding/transporter-associated domain-like"/>
    <property type="match status" value="1"/>
</dbReference>
<dbReference type="SMART" id="SM01092">
    <property type="entry name" value="CO_deh_flav_C"/>
    <property type="match status" value="1"/>
</dbReference>
<dbReference type="Pfam" id="PF00941">
    <property type="entry name" value="FAD_binding_5"/>
    <property type="match status" value="1"/>
</dbReference>
<dbReference type="InterPro" id="IPR036318">
    <property type="entry name" value="FAD-bd_PCMH-like_sf"/>
</dbReference>
<keyword evidence="2" id="KW-0274">FAD</keyword>
<protein>
    <submittedName>
        <fullName evidence="5">Putative oxidoreductase FAD-binding subunit</fullName>
    </submittedName>
</protein>
<dbReference type="InterPro" id="IPR005107">
    <property type="entry name" value="CO_DH_flav_C"/>
</dbReference>
<evidence type="ECO:0000256" key="2">
    <source>
        <dbReference type="ARBA" id="ARBA00022827"/>
    </source>
</evidence>
<dbReference type="AlphaFoldDB" id="I0I0A3"/>
<evidence type="ECO:0000259" key="4">
    <source>
        <dbReference type="PROSITE" id="PS51387"/>
    </source>
</evidence>
<dbReference type="PROSITE" id="PS51387">
    <property type="entry name" value="FAD_PCMH"/>
    <property type="match status" value="1"/>
</dbReference>
<reference evidence="5 6" key="1">
    <citation type="submission" date="2012-02" db="EMBL/GenBank/DDBJ databases">
        <title>Complete genome sequence of Caldilinea aerophila DSM 14535 (= NBRC 102666).</title>
        <authorList>
            <person name="Oguchi A."/>
            <person name="Hosoyama A."/>
            <person name="Sekine M."/>
            <person name="Fukai R."/>
            <person name="Kato Y."/>
            <person name="Nakamura S."/>
            <person name="Hanada S."/>
            <person name="Yamazaki S."/>
            <person name="Fujita N."/>
        </authorList>
    </citation>
    <scope>NUCLEOTIDE SEQUENCE [LARGE SCALE GENOMIC DNA]</scope>
    <source>
        <strain evidence="6">DSM 14535 / JCM 11387 / NBRC 104270 / STL-6-O1</strain>
    </source>
</reference>
<dbReference type="InterPro" id="IPR016167">
    <property type="entry name" value="FAD-bd_PCMH_sub1"/>
</dbReference>
<dbReference type="GO" id="GO:0016491">
    <property type="term" value="F:oxidoreductase activity"/>
    <property type="evidence" value="ECO:0007669"/>
    <property type="project" value="UniProtKB-KW"/>
</dbReference>
<dbReference type="PANTHER" id="PTHR42659:SF2">
    <property type="entry name" value="XANTHINE DEHYDROGENASE SUBUNIT C-RELATED"/>
    <property type="match status" value="1"/>
</dbReference>